<evidence type="ECO:0000313" key="1">
    <source>
        <dbReference type="EMBL" id="AJE32390.1"/>
    </source>
</evidence>
<gene>
    <name evidence="1" type="ORF">B842_02685</name>
</gene>
<proteinExistence type="predicted"/>
<dbReference type="Gene3D" id="1.10.600.10">
    <property type="entry name" value="Farnesyl Diphosphate Synthase"/>
    <property type="match status" value="1"/>
</dbReference>
<evidence type="ECO:0000313" key="2">
    <source>
        <dbReference type="Proteomes" id="UP000031524"/>
    </source>
</evidence>
<dbReference type="GO" id="GO:0004311">
    <property type="term" value="F:geranylgeranyl diphosphate synthase activity"/>
    <property type="evidence" value="ECO:0007669"/>
    <property type="project" value="InterPro"/>
</dbReference>
<dbReference type="AlphaFoldDB" id="A0A0B5D0U7"/>
<dbReference type="Pfam" id="PF00494">
    <property type="entry name" value="SQS_PSY"/>
    <property type="match status" value="1"/>
</dbReference>
<protein>
    <submittedName>
        <fullName evidence="1">Putative phytoene synthase</fullName>
    </submittedName>
</protein>
<accession>A0A0B5D0U7</accession>
<dbReference type="PANTHER" id="PTHR31480">
    <property type="entry name" value="BIFUNCTIONAL LYCOPENE CYCLASE/PHYTOENE SYNTHASE"/>
    <property type="match status" value="1"/>
</dbReference>
<dbReference type="InterPro" id="IPR033904">
    <property type="entry name" value="Trans_IPPS_HH"/>
</dbReference>
<dbReference type="KEGG" id="chm:B842_02685"/>
<dbReference type="Proteomes" id="UP000031524">
    <property type="component" value="Chromosome"/>
</dbReference>
<dbReference type="GO" id="GO:0016114">
    <property type="term" value="P:terpenoid biosynthetic process"/>
    <property type="evidence" value="ECO:0007669"/>
    <property type="project" value="UniProtKB-ARBA"/>
</dbReference>
<dbReference type="InterPro" id="IPR002060">
    <property type="entry name" value="Squ/phyt_synthse"/>
</dbReference>
<dbReference type="HOGENOM" id="CLU_037269_3_0_11"/>
<dbReference type="SFLD" id="SFLDG01018">
    <property type="entry name" value="Squalene/Phytoene_Synthase_Lik"/>
    <property type="match status" value="1"/>
</dbReference>
<dbReference type="SUPFAM" id="SSF48576">
    <property type="entry name" value="Terpenoid synthases"/>
    <property type="match status" value="1"/>
</dbReference>
<organism evidence="1 2">
    <name type="scientific">Corynebacterium humireducens NBRC 106098 = DSM 45392</name>
    <dbReference type="NCBI Taxonomy" id="1223515"/>
    <lineage>
        <taxon>Bacteria</taxon>
        <taxon>Bacillati</taxon>
        <taxon>Actinomycetota</taxon>
        <taxon>Actinomycetes</taxon>
        <taxon>Mycobacteriales</taxon>
        <taxon>Corynebacteriaceae</taxon>
        <taxon>Corynebacterium</taxon>
    </lineage>
</organism>
<dbReference type="SFLD" id="SFLDS00005">
    <property type="entry name" value="Isoprenoid_Synthase_Type_I"/>
    <property type="match status" value="1"/>
</dbReference>
<name>A0A0B5D0U7_9CORY</name>
<keyword evidence="2" id="KW-1185">Reference proteome</keyword>
<dbReference type="EMBL" id="CP005286">
    <property type="protein sequence ID" value="AJE32390.1"/>
    <property type="molecule type" value="Genomic_DNA"/>
</dbReference>
<dbReference type="GO" id="GO:0051996">
    <property type="term" value="F:squalene synthase [NAD(P)H] activity"/>
    <property type="evidence" value="ECO:0007669"/>
    <property type="project" value="InterPro"/>
</dbReference>
<dbReference type="STRING" id="1223515.B842_02685"/>
<dbReference type="SFLD" id="SFLDG01212">
    <property type="entry name" value="Phytoene_synthase_like"/>
    <property type="match status" value="1"/>
</dbReference>
<dbReference type="InterPro" id="IPR044843">
    <property type="entry name" value="Trans_IPPS_bact-type"/>
</dbReference>
<reference evidence="1 2" key="1">
    <citation type="submission" date="2013-04" db="EMBL/GenBank/DDBJ databases">
        <title>Complete genome sequence of Corynebacterium humireducens DSM 45392(T), isolated from a wastewater-fed microbial fuel cell.</title>
        <authorList>
            <person name="Ruckert C."/>
            <person name="Albersmeier A."/>
            <person name="Kalinowski J."/>
        </authorList>
    </citation>
    <scope>NUCLEOTIDE SEQUENCE [LARGE SCALE GENOMIC DNA]</scope>
    <source>
        <strain evidence="2">MFC-5</strain>
    </source>
</reference>
<dbReference type="CDD" id="cd00683">
    <property type="entry name" value="Trans_IPPS_HH"/>
    <property type="match status" value="1"/>
</dbReference>
<dbReference type="InterPro" id="IPR008949">
    <property type="entry name" value="Isoprenoid_synthase_dom_sf"/>
</dbReference>
<sequence length="269" mass="28899">MAHRAAREVIGSYSTSFSLAAKLLAPGIRRDVQNIYAMVRVADEIVDGPAAEAGASPSALLDTYEQSVLASLTGRFSVDPVVHAFGLTARRCGIPAEHVTAFFRSMRADLTETSHTPESLEAYIYGSAEVVGLMCLAAFLVDHPVTPEERARLEHGARALGSAFQKINFLRDLAEDSRDLGRSYLGDLSDDTKPAFIAGIREELAAARDVLPLLPGQARVGVLAATDLFSELTDLLDAAPVAELRARRLSVPMRRKVALAARAMVKAGR</sequence>